<evidence type="ECO:0000256" key="4">
    <source>
        <dbReference type="ARBA" id="ARBA00022989"/>
    </source>
</evidence>
<dbReference type="PANTHER" id="PTHR30625:SF17">
    <property type="entry name" value="TOLQ-RELATED"/>
    <property type="match status" value="1"/>
</dbReference>
<keyword evidence="6" id="KW-0813">Transport</keyword>
<evidence type="ECO:0000256" key="2">
    <source>
        <dbReference type="ARBA" id="ARBA00022475"/>
    </source>
</evidence>
<feature type="transmembrane region" description="Helical" evidence="7">
    <location>
        <begin position="182"/>
        <end position="201"/>
    </location>
</feature>
<dbReference type="InterPro" id="IPR002898">
    <property type="entry name" value="MotA_ExbB_proton_chnl"/>
</dbReference>
<keyword evidence="3 7" id="KW-0812">Transmembrane</keyword>
<dbReference type="EMBL" id="JACHYB010000001">
    <property type="protein sequence ID" value="MBB3186490.1"/>
    <property type="molecule type" value="Genomic_DNA"/>
</dbReference>
<keyword evidence="10" id="KW-1185">Reference proteome</keyword>
<comment type="caution">
    <text evidence="9">The sequence shown here is derived from an EMBL/GenBank/DDBJ whole genome shotgun (WGS) entry which is preliminary data.</text>
</comment>
<evidence type="ECO:0000313" key="9">
    <source>
        <dbReference type="EMBL" id="MBB3186490.1"/>
    </source>
</evidence>
<feature type="transmembrane region" description="Helical" evidence="7">
    <location>
        <begin position="135"/>
        <end position="162"/>
    </location>
</feature>
<dbReference type="GO" id="GO:0017038">
    <property type="term" value="P:protein import"/>
    <property type="evidence" value="ECO:0007669"/>
    <property type="project" value="TreeGrafter"/>
</dbReference>
<evidence type="ECO:0000313" key="10">
    <source>
        <dbReference type="Proteomes" id="UP000544222"/>
    </source>
</evidence>
<protein>
    <submittedName>
        <fullName evidence="9">Biopolymer transport protein ExbB</fullName>
    </submittedName>
</protein>
<accession>A0A7W5DP45</accession>
<gene>
    <name evidence="9" type="ORF">FHX64_000653</name>
</gene>
<evidence type="ECO:0000259" key="8">
    <source>
        <dbReference type="Pfam" id="PF01618"/>
    </source>
</evidence>
<dbReference type="RefSeq" id="WP_183412381.1">
    <property type="nucleotide sequence ID" value="NZ_JACHYB010000001.1"/>
</dbReference>
<evidence type="ECO:0000256" key="6">
    <source>
        <dbReference type="RuleBase" id="RU004057"/>
    </source>
</evidence>
<name>A0A7W5DP45_9PORP</name>
<dbReference type="Pfam" id="PF01618">
    <property type="entry name" value="MotA_ExbB"/>
    <property type="match status" value="1"/>
</dbReference>
<organism evidence="9 10">
    <name type="scientific">Microbacter margulisiae</name>
    <dbReference type="NCBI Taxonomy" id="1350067"/>
    <lineage>
        <taxon>Bacteria</taxon>
        <taxon>Pseudomonadati</taxon>
        <taxon>Bacteroidota</taxon>
        <taxon>Bacteroidia</taxon>
        <taxon>Bacteroidales</taxon>
        <taxon>Porphyromonadaceae</taxon>
        <taxon>Microbacter</taxon>
    </lineage>
</organism>
<feature type="domain" description="MotA/TolQ/ExbB proton channel" evidence="8">
    <location>
        <begin position="95"/>
        <end position="213"/>
    </location>
</feature>
<evidence type="ECO:0000256" key="1">
    <source>
        <dbReference type="ARBA" id="ARBA00004651"/>
    </source>
</evidence>
<evidence type="ECO:0000256" key="5">
    <source>
        <dbReference type="ARBA" id="ARBA00023136"/>
    </source>
</evidence>
<dbReference type="InterPro" id="IPR050790">
    <property type="entry name" value="ExbB/TolQ_transport"/>
</dbReference>
<sequence>MNLMLILQVVAPQLPANTPVVTNQSETMYDIVLKGGWILAPIAFLLLVAVYVIIVRSIEIHKASKTKNLVDKIAPMLKEGSIDKALSICEMSDMPIGEVLSCGLKNLGNSVLDIKDSMEAEARQQVDELSKGMNYLAIISSVAPMFGFLGTIFGVIKIFYSISLTDNISIGTISGGLYQKMISSAAGLLVGIIAFSAYHILNGRMDRIISSMERQSNQFLNMLRKK</sequence>
<feature type="transmembrane region" description="Helical" evidence="7">
    <location>
        <begin position="31"/>
        <end position="55"/>
    </location>
</feature>
<comment type="subcellular location">
    <subcellularLocation>
        <location evidence="1">Cell membrane</location>
        <topology evidence="1">Multi-pass membrane protein</topology>
    </subcellularLocation>
    <subcellularLocation>
        <location evidence="6">Membrane</location>
        <topology evidence="6">Multi-pass membrane protein</topology>
    </subcellularLocation>
</comment>
<comment type="similarity">
    <text evidence="6">Belongs to the exbB/tolQ family.</text>
</comment>
<keyword evidence="5 7" id="KW-0472">Membrane</keyword>
<dbReference type="PANTHER" id="PTHR30625">
    <property type="entry name" value="PROTEIN TOLQ"/>
    <property type="match status" value="1"/>
</dbReference>
<dbReference type="GO" id="GO:0005886">
    <property type="term" value="C:plasma membrane"/>
    <property type="evidence" value="ECO:0007669"/>
    <property type="project" value="UniProtKB-SubCell"/>
</dbReference>
<reference evidence="9 10" key="1">
    <citation type="submission" date="2020-08" db="EMBL/GenBank/DDBJ databases">
        <title>Genomic Encyclopedia of Type Strains, Phase IV (KMG-IV): sequencing the most valuable type-strain genomes for metagenomic binning, comparative biology and taxonomic classification.</title>
        <authorList>
            <person name="Goeker M."/>
        </authorList>
    </citation>
    <scope>NUCLEOTIDE SEQUENCE [LARGE SCALE GENOMIC DNA]</scope>
    <source>
        <strain evidence="9 10">DSM 27471</strain>
    </source>
</reference>
<keyword evidence="6" id="KW-0653">Protein transport</keyword>
<dbReference type="AlphaFoldDB" id="A0A7W5DP45"/>
<evidence type="ECO:0000256" key="3">
    <source>
        <dbReference type="ARBA" id="ARBA00022692"/>
    </source>
</evidence>
<keyword evidence="4 7" id="KW-1133">Transmembrane helix</keyword>
<keyword evidence="2" id="KW-1003">Cell membrane</keyword>
<evidence type="ECO:0000256" key="7">
    <source>
        <dbReference type="SAM" id="Phobius"/>
    </source>
</evidence>
<proteinExistence type="inferred from homology"/>
<dbReference type="Proteomes" id="UP000544222">
    <property type="component" value="Unassembled WGS sequence"/>
</dbReference>